<dbReference type="EMBL" id="LBSF01000025">
    <property type="protein sequence ID" value="KKQ11495.1"/>
    <property type="molecule type" value="Genomic_DNA"/>
</dbReference>
<evidence type="ECO:0000259" key="1">
    <source>
        <dbReference type="Pfam" id="PF18899"/>
    </source>
</evidence>
<dbReference type="AlphaFoldDB" id="A0A0G0FDB8"/>
<dbReference type="Proteomes" id="UP000034075">
    <property type="component" value="Unassembled WGS sequence"/>
</dbReference>
<evidence type="ECO:0000313" key="2">
    <source>
        <dbReference type="EMBL" id="KKQ11495.1"/>
    </source>
</evidence>
<organism evidence="2 3">
    <name type="scientific">candidate division WS6 bacterium GW2011_GWC2_36_7</name>
    <dbReference type="NCBI Taxonomy" id="1619091"/>
    <lineage>
        <taxon>Bacteria</taxon>
        <taxon>Candidatus Dojkabacteria</taxon>
    </lineage>
</organism>
<reference evidence="2" key="1">
    <citation type="journal article" date="2015" name="Nature">
        <title>rRNA introns, odd ribosomes, and small enigmatic genomes across a large radiation of phyla.</title>
        <authorList>
            <person name="Brown C.T."/>
            <person name="Hug L.A."/>
            <person name="Thomas B.C."/>
            <person name="Sharon I."/>
            <person name="Castelle C.J."/>
            <person name="Singh A."/>
            <person name="Wilkins M.J."/>
            <person name="Williams K.H."/>
            <person name="Banfield J.F."/>
        </authorList>
    </citation>
    <scope>NUCLEOTIDE SEQUENCE [LARGE SCALE GENOMIC DNA]</scope>
</reference>
<name>A0A0G0FDB8_9BACT</name>
<comment type="caution">
    <text evidence="2">The sequence shown here is derived from an EMBL/GenBank/DDBJ whole genome shotgun (WGS) entry which is preliminary data.</text>
</comment>
<proteinExistence type="predicted"/>
<accession>A0A0G0FDB8</accession>
<feature type="domain" description="DUF5655" evidence="1">
    <location>
        <begin position="25"/>
        <end position="133"/>
    </location>
</feature>
<evidence type="ECO:0000313" key="3">
    <source>
        <dbReference type="Proteomes" id="UP000034075"/>
    </source>
</evidence>
<sequence length="135" mass="15850">MWTCKKCNREFIKTNQSHSCVVYPIDNHFRGKGDKSKALFNALTKSIEDNIGKLKIEALPCCIHLVSHYTFSGVWILKDKIRLDFRVDYEIKSKRFVKVEKLSTNRTLYFVEITKEDDIDPELLGWLKDSYNLKS</sequence>
<dbReference type="Pfam" id="PF18899">
    <property type="entry name" value="DUF5655"/>
    <property type="match status" value="1"/>
</dbReference>
<gene>
    <name evidence="2" type="ORF">US24_C0025G0008</name>
</gene>
<protein>
    <recommendedName>
        <fullName evidence="1">DUF5655 domain-containing protein</fullName>
    </recommendedName>
</protein>
<dbReference type="InterPro" id="IPR043714">
    <property type="entry name" value="DUF5655"/>
</dbReference>